<comment type="caution">
    <text evidence="1">The sequence shown here is derived from an EMBL/GenBank/DDBJ whole genome shotgun (WGS) entry which is preliminary data.</text>
</comment>
<dbReference type="Pfam" id="PF07505">
    <property type="entry name" value="DUF5131"/>
    <property type="match status" value="1"/>
</dbReference>
<dbReference type="InterPro" id="IPR011101">
    <property type="entry name" value="DUF5131"/>
</dbReference>
<evidence type="ECO:0000313" key="1">
    <source>
        <dbReference type="EMBL" id="MBF9234621.1"/>
    </source>
</evidence>
<reference evidence="1" key="1">
    <citation type="submission" date="2020-11" db="EMBL/GenBank/DDBJ databases">
        <authorList>
            <person name="Kim M.K."/>
        </authorList>
    </citation>
    <scope>NUCLEOTIDE SEQUENCE</scope>
    <source>
        <strain evidence="1">BT350</strain>
    </source>
</reference>
<dbReference type="EMBL" id="JADQDO010000007">
    <property type="protein sequence ID" value="MBF9234621.1"/>
    <property type="molecule type" value="Genomic_DNA"/>
</dbReference>
<dbReference type="Proteomes" id="UP000599312">
    <property type="component" value="Unassembled WGS sequence"/>
</dbReference>
<accession>A0A931FTE7</accession>
<proteinExistence type="predicted"/>
<evidence type="ECO:0000313" key="2">
    <source>
        <dbReference type="Proteomes" id="UP000599312"/>
    </source>
</evidence>
<dbReference type="AlphaFoldDB" id="A0A931FTE7"/>
<dbReference type="CDD" id="cd01653">
    <property type="entry name" value="GATase1"/>
    <property type="match status" value="1"/>
</dbReference>
<name>A0A931FTE7_9HYPH</name>
<keyword evidence="2" id="KW-1185">Reference proteome</keyword>
<sequence>MGSSSSIEWTDATWNPVAGCTIVSPGCTNCYAMRMAARLEAFGLEKYSGTTRKTGGRYKWTGKVVLDYGALEVPLKWRKGRRVFVNSMSDLFHEDVPLTFIKDVFGVMAATPRHTFQVLTKRADRLLELSPSLTWPSNTWMGVSVENSDHLWRIDRLRETGAKVKFLSLEPLLGPLVPGLDLKGIDWVIVGGESGPGARPVDVEWVRAIRDICVEAGVAFHFKQWGGPVKSRTGRNLDGRTWDETPSARL</sequence>
<organism evidence="1 2">
    <name type="scientific">Microvirga alba</name>
    <dbReference type="NCBI Taxonomy" id="2791025"/>
    <lineage>
        <taxon>Bacteria</taxon>
        <taxon>Pseudomonadati</taxon>
        <taxon>Pseudomonadota</taxon>
        <taxon>Alphaproteobacteria</taxon>
        <taxon>Hyphomicrobiales</taxon>
        <taxon>Methylobacteriaceae</taxon>
        <taxon>Microvirga</taxon>
    </lineage>
</organism>
<protein>
    <submittedName>
        <fullName evidence="1">Phage Gp37/Gp68 family protein</fullName>
    </submittedName>
</protein>
<dbReference type="RefSeq" id="WP_196272609.1">
    <property type="nucleotide sequence ID" value="NZ_JADQDO010000007.1"/>
</dbReference>
<gene>
    <name evidence="1" type="ORF">I2H38_14680</name>
</gene>